<dbReference type="SMART" id="SM00581">
    <property type="entry name" value="PSP"/>
    <property type="match status" value="1"/>
</dbReference>
<proteinExistence type="predicted"/>
<dbReference type="GO" id="GO:0008270">
    <property type="term" value="F:zinc ion binding"/>
    <property type="evidence" value="ECO:0007669"/>
    <property type="project" value="UniProtKB-KW"/>
</dbReference>
<feature type="compositionally biased region" description="Basic and acidic residues" evidence="6">
    <location>
        <begin position="298"/>
        <end position="308"/>
    </location>
</feature>
<dbReference type="KEGG" id="cvn:111136823"/>
<feature type="region of interest" description="Disordered" evidence="6">
    <location>
        <begin position="37"/>
        <end position="79"/>
    </location>
</feature>
<evidence type="ECO:0000259" key="7">
    <source>
        <dbReference type="SMART" id="SM00581"/>
    </source>
</evidence>
<feature type="region of interest" description="Disordered" evidence="6">
    <location>
        <begin position="287"/>
        <end position="310"/>
    </location>
</feature>
<feature type="domain" description="PSP proline-rich" evidence="7">
    <location>
        <begin position="309"/>
        <end position="361"/>
    </location>
</feature>
<dbReference type="InterPro" id="IPR006568">
    <property type="entry name" value="PSP_pro-rich"/>
</dbReference>
<evidence type="ECO:0000256" key="4">
    <source>
        <dbReference type="ARBA" id="ARBA00022833"/>
    </source>
</evidence>
<dbReference type="GO" id="GO:0071013">
    <property type="term" value="C:catalytic step 2 spliceosome"/>
    <property type="evidence" value="ECO:0007669"/>
    <property type="project" value="TreeGrafter"/>
</dbReference>
<keyword evidence="3" id="KW-0863">Zinc-finger</keyword>
<dbReference type="Proteomes" id="UP000694844">
    <property type="component" value="Chromosome 5"/>
</dbReference>
<dbReference type="GeneID" id="111136823"/>
<organism evidence="8 9">
    <name type="scientific">Crassostrea virginica</name>
    <name type="common">Eastern oyster</name>
    <dbReference type="NCBI Taxonomy" id="6565"/>
    <lineage>
        <taxon>Eukaryota</taxon>
        <taxon>Metazoa</taxon>
        <taxon>Spiralia</taxon>
        <taxon>Lophotrochozoa</taxon>
        <taxon>Mollusca</taxon>
        <taxon>Bivalvia</taxon>
        <taxon>Autobranchia</taxon>
        <taxon>Pteriomorphia</taxon>
        <taxon>Ostreida</taxon>
        <taxon>Ostreoidea</taxon>
        <taxon>Ostreidae</taxon>
        <taxon>Crassostrea</taxon>
    </lineage>
</organism>
<dbReference type="PANTHER" id="PTHR13316:SF0">
    <property type="entry name" value="ZINC FINGER CCHC DOMAIN-CONTAINING PROTEIN 8"/>
    <property type="match status" value="1"/>
</dbReference>
<dbReference type="PANTHER" id="PTHR13316">
    <property type="entry name" value="ZINC FINGER, CCHC DOMAIN CONTAINING 8"/>
    <property type="match status" value="1"/>
</dbReference>
<name>A0A8B8EUL6_CRAVI</name>
<keyword evidence="8" id="KW-1185">Reference proteome</keyword>
<keyword evidence="2" id="KW-0479">Metal-binding</keyword>
<feature type="compositionally biased region" description="Pro residues" evidence="6">
    <location>
        <begin position="482"/>
        <end position="507"/>
    </location>
</feature>
<dbReference type="Pfam" id="PF04046">
    <property type="entry name" value="PSP"/>
    <property type="match status" value="1"/>
</dbReference>
<reference evidence="9" key="1">
    <citation type="submission" date="2025-08" db="UniProtKB">
        <authorList>
            <consortium name="RefSeq"/>
        </authorList>
    </citation>
    <scope>IDENTIFICATION</scope>
    <source>
        <tissue evidence="9">Whole sample</tissue>
    </source>
</reference>
<evidence type="ECO:0000256" key="2">
    <source>
        <dbReference type="ARBA" id="ARBA00022723"/>
    </source>
</evidence>
<sequence>MEEDVFSSVSALFDDFDKDRDSSTFIAFDRTNDGEEDKSRILFTVGGSDGESSDGESENESKEGDDDNQPEDDSMIIPDGMFNESVKESTDEGGSNFKLIHDKNKFKRFADIIDSTRFVHDEESPGCQVIFQNNRFSRKYRPEIEKFIAMLMERDAHDSEVIPNLKLKSSTPTCVDINGKLDSTMRTSEMWEAHAIIGGSQFHRECMIDTLGFPLTGYNPALTYGWVVPVYEQVFFEALPVDRSAEPSRPERPKQSCFNCGGEHRINECTQPKNFSRIRENKLKFMQQSQMQRQSSQRYHEEGEKDPRFASFKPGVISRDLRKALDISSRELPEYIYRMRGLGYPPGWMQEAMNKDSGISIFDKDGNEVLVTGEMMEDGEIHDQLPVEAQIDPEKIIEYPGFTVIPPEGVKDEHERYGYLPMQDFQLVTTLRKDLQEMSETKKRKLEEVKESAKRRQKMREDDMDIEDESPSKSVNGHVFVPPLPVDTPLSRPPPPKETPPPTPPAPRLSLPKVAREISLTESERSESPSLEELEGQLKLLQDKLASSDGEVDLQILDSCGPSDDESNSDVSELLALKEKILKRTDSISSIQTFGELGSGGSCPGTPQPPSSPFMRMNSFGSSHSKSVSKDYGTPILKGPVELLPDSSKFSEGIEDHIPYENLPDATGTYDKIRDLISKVRTVKKKKKK</sequence>
<accession>A0A8B8EUL6</accession>
<keyword evidence="5" id="KW-0539">Nucleus</keyword>
<dbReference type="AlphaFoldDB" id="A0A8B8EUL6"/>
<evidence type="ECO:0000256" key="3">
    <source>
        <dbReference type="ARBA" id="ARBA00022771"/>
    </source>
</evidence>
<feature type="compositionally biased region" description="Basic and acidic residues" evidence="6">
    <location>
        <begin position="439"/>
        <end position="454"/>
    </location>
</feature>
<dbReference type="InterPro" id="IPR052115">
    <property type="entry name" value="NEXT_complex_subunit_ZCCHC8"/>
</dbReference>
<comment type="subcellular location">
    <subcellularLocation>
        <location evidence="1">Nucleus</location>
    </subcellularLocation>
</comment>
<dbReference type="RefSeq" id="XP_022343656.1">
    <property type="nucleotide sequence ID" value="XM_022487948.1"/>
</dbReference>
<dbReference type="OrthoDB" id="8026949at2759"/>
<evidence type="ECO:0000256" key="6">
    <source>
        <dbReference type="SAM" id="MobiDB-lite"/>
    </source>
</evidence>
<evidence type="ECO:0000313" key="9">
    <source>
        <dbReference type="RefSeq" id="XP_022343656.1"/>
    </source>
</evidence>
<gene>
    <name evidence="9" type="primary">LOC111136823</name>
</gene>
<keyword evidence="4" id="KW-0862">Zinc</keyword>
<dbReference type="GO" id="GO:0003723">
    <property type="term" value="F:RNA binding"/>
    <property type="evidence" value="ECO:0007669"/>
    <property type="project" value="TreeGrafter"/>
</dbReference>
<feature type="compositionally biased region" description="Acidic residues" evidence="6">
    <location>
        <begin position="51"/>
        <end position="74"/>
    </location>
</feature>
<protein>
    <submittedName>
        <fullName evidence="9">Zinc finger CCHC domain-containing protein 8-like</fullName>
    </submittedName>
</protein>
<feature type="region of interest" description="Disordered" evidence="6">
    <location>
        <begin position="593"/>
        <end position="632"/>
    </location>
</feature>
<evidence type="ECO:0000256" key="5">
    <source>
        <dbReference type="ARBA" id="ARBA00023242"/>
    </source>
</evidence>
<evidence type="ECO:0000256" key="1">
    <source>
        <dbReference type="ARBA" id="ARBA00004123"/>
    </source>
</evidence>
<evidence type="ECO:0000313" key="8">
    <source>
        <dbReference type="Proteomes" id="UP000694844"/>
    </source>
</evidence>
<feature type="compositionally biased region" description="Low complexity" evidence="6">
    <location>
        <begin position="287"/>
        <end position="297"/>
    </location>
</feature>
<feature type="region of interest" description="Disordered" evidence="6">
    <location>
        <begin position="439"/>
        <end position="512"/>
    </location>
</feature>